<keyword evidence="2" id="KW-1185">Reference proteome</keyword>
<evidence type="ECO:0000313" key="1">
    <source>
        <dbReference type="EMBL" id="KAJ7218514.1"/>
    </source>
</evidence>
<gene>
    <name evidence="1" type="ORF">GGX14DRAFT_695712</name>
</gene>
<accession>A0AAD6VNT5</accession>
<dbReference type="EMBL" id="JARJCW010000012">
    <property type="protein sequence ID" value="KAJ7218514.1"/>
    <property type="molecule type" value="Genomic_DNA"/>
</dbReference>
<organism evidence="1 2">
    <name type="scientific">Mycena pura</name>
    <dbReference type="NCBI Taxonomy" id="153505"/>
    <lineage>
        <taxon>Eukaryota</taxon>
        <taxon>Fungi</taxon>
        <taxon>Dikarya</taxon>
        <taxon>Basidiomycota</taxon>
        <taxon>Agaricomycotina</taxon>
        <taxon>Agaricomycetes</taxon>
        <taxon>Agaricomycetidae</taxon>
        <taxon>Agaricales</taxon>
        <taxon>Marasmiineae</taxon>
        <taxon>Mycenaceae</taxon>
        <taxon>Mycena</taxon>
    </lineage>
</organism>
<name>A0AAD6VNT5_9AGAR</name>
<protein>
    <submittedName>
        <fullName evidence="1">Uncharacterized protein</fullName>
    </submittedName>
</protein>
<evidence type="ECO:0000313" key="2">
    <source>
        <dbReference type="Proteomes" id="UP001219525"/>
    </source>
</evidence>
<reference evidence="1" key="1">
    <citation type="submission" date="2023-03" db="EMBL/GenBank/DDBJ databases">
        <title>Massive genome expansion in bonnet fungi (Mycena s.s.) driven by repeated elements and novel gene families across ecological guilds.</title>
        <authorList>
            <consortium name="Lawrence Berkeley National Laboratory"/>
            <person name="Harder C.B."/>
            <person name="Miyauchi S."/>
            <person name="Viragh M."/>
            <person name="Kuo A."/>
            <person name="Thoen E."/>
            <person name="Andreopoulos B."/>
            <person name="Lu D."/>
            <person name="Skrede I."/>
            <person name="Drula E."/>
            <person name="Henrissat B."/>
            <person name="Morin E."/>
            <person name="Kohler A."/>
            <person name="Barry K."/>
            <person name="LaButti K."/>
            <person name="Morin E."/>
            <person name="Salamov A."/>
            <person name="Lipzen A."/>
            <person name="Mereny Z."/>
            <person name="Hegedus B."/>
            <person name="Baldrian P."/>
            <person name="Stursova M."/>
            <person name="Weitz H."/>
            <person name="Taylor A."/>
            <person name="Grigoriev I.V."/>
            <person name="Nagy L.G."/>
            <person name="Martin F."/>
            <person name="Kauserud H."/>
        </authorList>
    </citation>
    <scope>NUCLEOTIDE SEQUENCE</scope>
    <source>
        <strain evidence="1">9144</strain>
    </source>
</reference>
<dbReference type="Proteomes" id="UP001219525">
    <property type="component" value="Unassembled WGS sequence"/>
</dbReference>
<sequence>MPVGTSNRSPFRPAMAFLAGLRRTKRSAQSHSIVNKMNMANKAAGIAAGLGEMVPVGGPILKGISTTANVILQTIEARYQNDGDLQEIGQRVRATEVLINELKELASKSSQRTTLGERYFETCRKFEELLRNMHAEIISDLASNTRGFAPYLRTKEINNLIGTFKVDLDDIRIHWLYYKLKPADIRLEPDTSAILGLSVVTITRHMCRADKVLMRRFDNDKTSPGQSVWPHHCLTQGTRNNAVGMQAFEHELAALEKIKNLRFLQIFGICRSSSLTAIVFNEGTNAFTTKLQYQRQHNLTGLDWVLHQLEVRLQHSDAAVDMVQSRGIVIEAYKPLDILVRPNGQLVVTGFRGSHGRLRPSWLHDPLIRLLSQSIESQSLAPIQWFAFAAACVHHFPLKFDLMESLPATTPMCACISLAGERLLGLACFTSSNPGPSAQHWFPGFDFQGSHVEKKGVQNVFEWTLDSNVNTHTLTLYLDFTAFKTPYKTSSSVLYCAYSPHFNVEWREPRGISFTILRKHTLAPDKFSLYAEPPKLDLQTGTLIWQPLQLIRDDGTFDDLEPDFTVQYRVIHLRRHWDPRGLQALKELHHKYGVDPSARGRDIARKIGPRVEIMGFLANEVTWADYLHSNCTTPGGNFVADDVFFQDLEDLRDLVGGGSICPTPGHCSENRTQS</sequence>
<proteinExistence type="predicted"/>
<dbReference type="AlphaFoldDB" id="A0AAD6VNT5"/>
<comment type="caution">
    <text evidence="1">The sequence shown here is derived from an EMBL/GenBank/DDBJ whole genome shotgun (WGS) entry which is preliminary data.</text>
</comment>